<dbReference type="SUPFAM" id="SSF52540">
    <property type="entry name" value="P-loop containing nucleoside triphosphate hydrolases"/>
    <property type="match status" value="1"/>
</dbReference>
<name>A0AAV6WY75_9LAMI</name>
<dbReference type="AlphaFoldDB" id="A0AAV6WY75"/>
<dbReference type="PANTHER" id="PTHR14074:SF16">
    <property type="entry name" value="ANTIVIRAL INNATE IMMUNE RESPONSE RECEPTOR RIG-I"/>
    <property type="match status" value="1"/>
</dbReference>
<dbReference type="Proteomes" id="UP000826271">
    <property type="component" value="Unassembled WGS sequence"/>
</dbReference>
<dbReference type="Gene3D" id="3.40.50.300">
    <property type="entry name" value="P-loop containing nucleotide triphosphate hydrolases"/>
    <property type="match status" value="1"/>
</dbReference>
<keyword evidence="4" id="KW-1185">Reference proteome</keyword>
<dbReference type="GO" id="GO:0005524">
    <property type="term" value="F:ATP binding"/>
    <property type="evidence" value="ECO:0007669"/>
    <property type="project" value="InterPro"/>
</dbReference>
<feature type="domain" description="DEAD/DEAH-box helicase" evidence="2">
    <location>
        <begin position="48"/>
        <end position="129"/>
    </location>
</feature>
<accession>A0AAV6WY75</accession>
<dbReference type="Pfam" id="PF00270">
    <property type="entry name" value="DEAD"/>
    <property type="match status" value="1"/>
</dbReference>
<comment type="caution">
    <text evidence="3">The sequence shown here is derived from an EMBL/GenBank/DDBJ whole genome shotgun (WGS) entry which is preliminary data.</text>
</comment>
<evidence type="ECO:0000313" key="4">
    <source>
        <dbReference type="Proteomes" id="UP000826271"/>
    </source>
</evidence>
<evidence type="ECO:0000313" key="3">
    <source>
        <dbReference type="EMBL" id="KAG8372632.1"/>
    </source>
</evidence>
<dbReference type="GO" id="GO:0003676">
    <property type="term" value="F:nucleic acid binding"/>
    <property type="evidence" value="ECO:0007669"/>
    <property type="project" value="InterPro"/>
</dbReference>
<proteinExistence type="predicted"/>
<dbReference type="InterPro" id="IPR027417">
    <property type="entry name" value="P-loop_NTPase"/>
</dbReference>
<dbReference type="InterPro" id="IPR051363">
    <property type="entry name" value="RLR_Helicase"/>
</dbReference>
<organism evidence="3 4">
    <name type="scientific">Buddleja alternifolia</name>
    <dbReference type="NCBI Taxonomy" id="168488"/>
    <lineage>
        <taxon>Eukaryota</taxon>
        <taxon>Viridiplantae</taxon>
        <taxon>Streptophyta</taxon>
        <taxon>Embryophyta</taxon>
        <taxon>Tracheophyta</taxon>
        <taxon>Spermatophyta</taxon>
        <taxon>Magnoliopsida</taxon>
        <taxon>eudicotyledons</taxon>
        <taxon>Gunneridae</taxon>
        <taxon>Pentapetalae</taxon>
        <taxon>asterids</taxon>
        <taxon>lamiids</taxon>
        <taxon>Lamiales</taxon>
        <taxon>Scrophulariaceae</taxon>
        <taxon>Buddlejeae</taxon>
        <taxon>Buddleja</taxon>
    </lineage>
</organism>
<reference evidence="3" key="1">
    <citation type="submission" date="2019-10" db="EMBL/GenBank/DDBJ databases">
        <authorList>
            <person name="Zhang R."/>
            <person name="Pan Y."/>
            <person name="Wang J."/>
            <person name="Ma R."/>
            <person name="Yu S."/>
        </authorList>
    </citation>
    <scope>NUCLEOTIDE SEQUENCE</scope>
    <source>
        <strain evidence="3">LA-IB0</strain>
        <tissue evidence="3">Leaf</tissue>
    </source>
</reference>
<evidence type="ECO:0000256" key="1">
    <source>
        <dbReference type="SAM" id="MobiDB-lite"/>
    </source>
</evidence>
<dbReference type="PANTHER" id="PTHR14074">
    <property type="entry name" value="HELICASE WITH DEATH DOMAIN-RELATED"/>
    <property type="match status" value="1"/>
</dbReference>
<sequence length="157" mass="17852">MNGGDTTTVHQNEYVDIEISKQLSTSSLSSDEEQQISEKKDPRKMARKYQMDLCKKALEENVIVYMGTGCGKTHIAVLLIYEMGHLIKKPQKNICIFLAPTVALVQQLKFETFSEFPFLRLMKCYPNPSLSTAFDQPSRCHLVDVMSYHSPLFDAPN</sequence>
<feature type="region of interest" description="Disordered" evidence="1">
    <location>
        <begin position="23"/>
        <end position="44"/>
    </location>
</feature>
<dbReference type="GO" id="GO:0005737">
    <property type="term" value="C:cytoplasm"/>
    <property type="evidence" value="ECO:0007669"/>
    <property type="project" value="TreeGrafter"/>
</dbReference>
<protein>
    <recommendedName>
        <fullName evidence="2">DEAD/DEAH-box helicase domain-containing protein</fullName>
    </recommendedName>
</protein>
<gene>
    <name evidence="3" type="ORF">BUALT_Bualt12G0086800</name>
</gene>
<evidence type="ECO:0000259" key="2">
    <source>
        <dbReference type="Pfam" id="PF00270"/>
    </source>
</evidence>
<dbReference type="EMBL" id="WHWC01000012">
    <property type="protein sequence ID" value="KAG8372632.1"/>
    <property type="molecule type" value="Genomic_DNA"/>
</dbReference>
<dbReference type="InterPro" id="IPR011545">
    <property type="entry name" value="DEAD/DEAH_box_helicase_dom"/>
</dbReference>